<evidence type="ECO:0000256" key="1">
    <source>
        <dbReference type="ARBA" id="ARBA00004141"/>
    </source>
</evidence>
<organism evidence="11 12">
    <name type="scientific">Perkinsus olseni</name>
    <name type="common">Perkinsus atlanticus</name>
    <dbReference type="NCBI Taxonomy" id="32597"/>
    <lineage>
        <taxon>Eukaryota</taxon>
        <taxon>Sar</taxon>
        <taxon>Alveolata</taxon>
        <taxon>Perkinsozoa</taxon>
        <taxon>Perkinsea</taxon>
        <taxon>Perkinsida</taxon>
        <taxon>Perkinsidae</taxon>
        <taxon>Perkinsus</taxon>
    </lineage>
</organism>
<comment type="subcellular location">
    <subcellularLocation>
        <location evidence="1">Membrane</location>
        <topology evidence="1">Multi-pass membrane protein</topology>
    </subcellularLocation>
</comment>
<dbReference type="PROSITE" id="PS00154">
    <property type="entry name" value="ATPASE_E1_E2"/>
    <property type="match status" value="1"/>
</dbReference>
<reference evidence="11 12" key="1">
    <citation type="submission" date="2020-04" db="EMBL/GenBank/DDBJ databases">
        <title>Perkinsus olseni comparative genomics.</title>
        <authorList>
            <person name="Bogema D.R."/>
        </authorList>
    </citation>
    <scope>NUCLEOTIDE SEQUENCE [LARGE SCALE GENOMIC DNA]</scope>
    <source>
        <strain evidence="11">ATCC PRA-179</strain>
    </source>
</reference>
<dbReference type="PANTHER" id="PTHR24092">
    <property type="entry name" value="PROBABLE PHOSPHOLIPID-TRANSPORTING ATPASE"/>
    <property type="match status" value="1"/>
</dbReference>
<evidence type="ECO:0000256" key="4">
    <source>
        <dbReference type="ARBA" id="ARBA00022842"/>
    </source>
</evidence>
<feature type="domain" description="P-type ATPase A" evidence="8">
    <location>
        <begin position="123"/>
        <end position="187"/>
    </location>
</feature>
<dbReference type="Pfam" id="PF16212">
    <property type="entry name" value="PhoLip_ATPase_C"/>
    <property type="match status" value="1"/>
</dbReference>
<evidence type="ECO:0000259" key="10">
    <source>
        <dbReference type="Pfam" id="PF16212"/>
    </source>
</evidence>
<evidence type="ECO:0000256" key="5">
    <source>
        <dbReference type="ARBA" id="ARBA00022989"/>
    </source>
</evidence>
<dbReference type="PRINTS" id="PR00119">
    <property type="entry name" value="CATATPASE"/>
</dbReference>
<dbReference type="SFLD" id="SFLDF00027">
    <property type="entry name" value="p-type_atpase"/>
    <property type="match status" value="1"/>
</dbReference>
<evidence type="ECO:0000313" key="11">
    <source>
        <dbReference type="EMBL" id="KAF4671174.1"/>
    </source>
</evidence>
<dbReference type="SUPFAM" id="SSF81653">
    <property type="entry name" value="Calcium ATPase, transduction domain A"/>
    <property type="match status" value="1"/>
</dbReference>
<accession>A0A7J6MI67</accession>
<dbReference type="SUPFAM" id="SSF81660">
    <property type="entry name" value="Metal cation-transporting ATPase, ATP-binding domain N"/>
    <property type="match status" value="1"/>
</dbReference>
<feature type="transmembrane region" description="Helical" evidence="7">
    <location>
        <begin position="293"/>
        <end position="313"/>
    </location>
</feature>
<dbReference type="Gene3D" id="1.20.1110.10">
    <property type="entry name" value="Calcium-transporting ATPase, transmembrane domain"/>
    <property type="match status" value="1"/>
</dbReference>
<feature type="transmembrane region" description="Helical" evidence="7">
    <location>
        <begin position="1156"/>
        <end position="1179"/>
    </location>
</feature>
<dbReference type="SUPFAM" id="SSF56784">
    <property type="entry name" value="HAD-like"/>
    <property type="match status" value="1"/>
</dbReference>
<feature type="transmembrane region" description="Helical" evidence="7">
    <location>
        <begin position="1116"/>
        <end position="1136"/>
    </location>
</feature>
<dbReference type="InterPro" id="IPR023298">
    <property type="entry name" value="ATPase_P-typ_TM_dom_sf"/>
</dbReference>
<dbReference type="Pfam" id="PF00122">
    <property type="entry name" value="E1-E2_ATPase"/>
    <property type="match status" value="1"/>
</dbReference>
<evidence type="ECO:0000259" key="8">
    <source>
        <dbReference type="Pfam" id="PF00122"/>
    </source>
</evidence>
<feature type="domain" description="P-type ATPase N-terminal" evidence="9">
    <location>
        <begin position="32"/>
        <end position="75"/>
    </location>
</feature>
<dbReference type="Pfam" id="PF08282">
    <property type="entry name" value="Hydrolase_3"/>
    <property type="match status" value="1"/>
</dbReference>
<dbReference type="InterPro" id="IPR008250">
    <property type="entry name" value="ATPase_P-typ_transduc_dom_A_sf"/>
</dbReference>
<dbReference type="GO" id="GO:0046872">
    <property type="term" value="F:metal ion binding"/>
    <property type="evidence" value="ECO:0007669"/>
    <property type="project" value="UniProtKB-KW"/>
</dbReference>
<evidence type="ECO:0008006" key="13">
    <source>
        <dbReference type="Google" id="ProtNLM"/>
    </source>
</evidence>
<evidence type="ECO:0000259" key="9">
    <source>
        <dbReference type="Pfam" id="PF16209"/>
    </source>
</evidence>
<dbReference type="InterPro" id="IPR044492">
    <property type="entry name" value="P_typ_ATPase_HD_dom"/>
</dbReference>
<evidence type="ECO:0000313" key="12">
    <source>
        <dbReference type="Proteomes" id="UP000570595"/>
    </source>
</evidence>
<feature type="transmembrane region" description="Helical" evidence="7">
    <location>
        <begin position="958"/>
        <end position="977"/>
    </location>
</feature>
<feature type="transmembrane region" description="Helical" evidence="7">
    <location>
        <begin position="1056"/>
        <end position="1078"/>
    </location>
</feature>
<dbReference type="InterPro" id="IPR018303">
    <property type="entry name" value="ATPase_P-typ_P_site"/>
</dbReference>
<dbReference type="InterPro" id="IPR023299">
    <property type="entry name" value="ATPase_P-typ_cyto_dom_N"/>
</dbReference>
<dbReference type="SFLD" id="SFLDG00002">
    <property type="entry name" value="C1.7:_P-type_atpase_like"/>
    <property type="match status" value="1"/>
</dbReference>
<keyword evidence="5 7" id="KW-1133">Transmembrane helix</keyword>
<dbReference type="PANTHER" id="PTHR24092:SF218">
    <property type="entry name" value="PHOSPHOLIPID-TRANSPORTING ATPASE"/>
    <property type="match status" value="1"/>
</dbReference>
<dbReference type="InterPro" id="IPR032630">
    <property type="entry name" value="P_typ_ATPase_c"/>
</dbReference>
<keyword evidence="2 7" id="KW-0812">Transmembrane</keyword>
<dbReference type="Proteomes" id="UP000570595">
    <property type="component" value="Unassembled WGS sequence"/>
</dbReference>
<dbReference type="InterPro" id="IPR023214">
    <property type="entry name" value="HAD_sf"/>
</dbReference>
<dbReference type="OrthoDB" id="377733at2759"/>
<evidence type="ECO:0000256" key="7">
    <source>
        <dbReference type="SAM" id="Phobius"/>
    </source>
</evidence>
<name>A0A7J6MI67_PEROL</name>
<dbReference type="GO" id="GO:0140326">
    <property type="term" value="F:ATPase-coupled intramembrane lipid transporter activity"/>
    <property type="evidence" value="ECO:0007669"/>
    <property type="project" value="TreeGrafter"/>
</dbReference>
<feature type="transmembrane region" description="Helical" evidence="7">
    <location>
        <begin position="1084"/>
        <end position="1109"/>
    </location>
</feature>
<dbReference type="Gene3D" id="2.70.150.10">
    <property type="entry name" value="Calcium-transporting ATPase, cytoplasmic transduction domain A"/>
    <property type="match status" value="1"/>
</dbReference>
<dbReference type="InterPro" id="IPR059000">
    <property type="entry name" value="ATPase_P-type_domA"/>
</dbReference>
<sequence length="1492" mass="163144">MDDVGESAKVEVSFVDLATGSRKIFAKVAEETRYRWWNFLPTALYLQFRQAINFYFLVIIVLRSIPSLSSLRPVSDAMALFFVVSVSILREGLEDFHAHKEDDRINSASCFARRRDPEGRPGEDTWQVIKWMDVQVGDVLLVYCDEAIPADMVVFGSSRGGEIHIQTASLDGETTLKSKFSPALSADSHGSVRSRTTTTIAEPPSPSLTELDNGAFVTCGMPIGSLDVFHGVLKMQEDGVPIPLSADNFVPRDAILKNAEWFYGMAVYTGPDTKVMVGQNTPVAKVSKVQRKLVQMVLMILAIQILMCLSMGIGNATSSLGRSSPTAPWYIAGYSSVSTAVDFIITVVSYIPILQSLVPLSLMVTLEMVRLIQSYFIEYDTRMRYLGQSAVCRTTTINEDLGQVGYIFSDKTGTLTANELRLRAITVGHVHYGGPVGSPGGVMGEGHRSHSEEFDGLGDGEEEYEGDPSPAVFDRSRLMKHLRGATDASIGHLDLEAGAGVKIESQRDILHHFANLMATCHSVTPDFGTAEAARSARMSMRRGSQRERVVAQLSDGWKPKYAGESPDECCLVQAAAVCLGYKLVEREQSDLQLELELAGGDAQQQQQRWRVEGVVPFTNERKRSTVMVYPPGDDQDVLYIYTKGADDVMLGRLSPRTGCQEITDSLVEAVNRYSHEGFRTLIFAMKAISRVQWQEYKARLNGAALMEPGAAKDALLAAVHDEIESDLTPLGCTGMEDRLQDHVPEAIIRLKAAGIRVCMITGDKLGTAIEIARTCGLVKEDAADWSADGAVELGSKRDGKQALVVFDFDTPAESCGRLKAAADELARVEGGDDEVVDFSIVISGRSLGHALDDVHVDDRTNVVGDDAVAGYLTDLLMKASGVVVCRATKEQKSQVVSLVMNRVGSEGSLCLAIGDGANDVPMLNKAHVGIAIFGKEGMAAVQNADFAIAQFWHLTRMLLVLYFFFKNMVVTVPQWLYGMSNGYSGATLYDEYYLTFFNLIFTSIAPFLLGVFDRDASPVFDKLYDLPHVPADVIRRGYPKLYYTGRLDRMFSSQTIVPCCIVAFACGFICYGGAVLLVGEHEAAVGGLWLTSVLCYSAVILLDLAVLLVIAEEINLLLAVSIALSLSLYIVWLKIYSFDPSSRVAYLSSYVLGMPSFYLVAVFSGLLGVLIPVAIGGWYKRHASSLRVTWQLARYKPAVKRAHAFAEKRQARVDNSAKSTTSAELMTIAGEEDEASGGVAETYRRLSGKFLLCFIMTDSVGGALKTAADWSQGGGAPESAAEWARLLEGVSGGSKPLVGGDPSDLTERVAEAHARIRQTLRVAGLLRELQTSFEDRQKALINRLSVLEEEVGETVLLTMRLTKRKQAVLARQAALESKMAVVLDLLRRRKEDYQLKDLQRSSTGSLGQTHGLGAVGIHENGGNRSHTGRGAREGVLLFGMMFVLLLSDELWQANCRLIDLTRGQLTQQRKRDPAADQDLEIAKCSTLVNEKE</sequence>
<dbReference type="EMBL" id="JABAHT010000003">
    <property type="protein sequence ID" value="KAF4671174.1"/>
    <property type="molecule type" value="Genomic_DNA"/>
</dbReference>
<feature type="transmembrane region" description="Helical" evidence="7">
    <location>
        <begin position="992"/>
        <end position="1012"/>
    </location>
</feature>
<evidence type="ECO:0000256" key="2">
    <source>
        <dbReference type="ARBA" id="ARBA00022692"/>
    </source>
</evidence>
<keyword evidence="6 7" id="KW-0472">Membrane</keyword>
<dbReference type="Pfam" id="PF13246">
    <property type="entry name" value="Cation_ATPase"/>
    <property type="match status" value="1"/>
</dbReference>
<dbReference type="Gene3D" id="3.40.50.1000">
    <property type="entry name" value="HAD superfamily/HAD-like"/>
    <property type="match status" value="2"/>
</dbReference>
<dbReference type="Pfam" id="PF16209">
    <property type="entry name" value="PhoLip_ATPase_N"/>
    <property type="match status" value="1"/>
</dbReference>
<dbReference type="GO" id="GO:0000166">
    <property type="term" value="F:nucleotide binding"/>
    <property type="evidence" value="ECO:0007669"/>
    <property type="project" value="InterPro"/>
</dbReference>
<dbReference type="SUPFAM" id="SSF81665">
    <property type="entry name" value="Calcium ATPase, transmembrane domain M"/>
    <property type="match status" value="1"/>
</dbReference>
<dbReference type="InterPro" id="IPR032631">
    <property type="entry name" value="P-type_ATPase_N"/>
</dbReference>
<protein>
    <recommendedName>
        <fullName evidence="13">Phospholipid-transporting ATPase</fullName>
    </recommendedName>
</protein>
<feature type="domain" description="P-type ATPase C-terminal" evidence="10">
    <location>
        <begin position="941"/>
        <end position="1175"/>
    </location>
</feature>
<gene>
    <name evidence="11" type="ORF">FOZ61_005397</name>
</gene>
<dbReference type="SFLD" id="SFLDS00003">
    <property type="entry name" value="Haloacid_Dehalogenase"/>
    <property type="match status" value="1"/>
</dbReference>
<keyword evidence="4" id="KW-0460">Magnesium</keyword>
<evidence type="ECO:0000256" key="6">
    <source>
        <dbReference type="ARBA" id="ARBA00023136"/>
    </source>
</evidence>
<proteinExistence type="predicted"/>
<dbReference type="Gene3D" id="3.40.1110.10">
    <property type="entry name" value="Calcium-transporting ATPase, cytoplasmic domain N"/>
    <property type="match status" value="2"/>
</dbReference>
<evidence type="ECO:0000256" key="3">
    <source>
        <dbReference type="ARBA" id="ARBA00022723"/>
    </source>
</evidence>
<dbReference type="InterPro" id="IPR036412">
    <property type="entry name" value="HAD-like_sf"/>
</dbReference>
<dbReference type="GO" id="GO:0045332">
    <property type="term" value="P:phospholipid translocation"/>
    <property type="evidence" value="ECO:0007669"/>
    <property type="project" value="TreeGrafter"/>
</dbReference>
<keyword evidence="3" id="KW-0479">Metal-binding</keyword>
<comment type="caution">
    <text evidence="11">The sequence shown here is derived from an EMBL/GenBank/DDBJ whole genome shotgun (WGS) entry which is preliminary data.</text>
</comment>
<dbReference type="GO" id="GO:0005886">
    <property type="term" value="C:plasma membrane"/>
    <property type="evidence" value="ECO:0007669"/>
    <property type="project" value="TreeGrafter"/>
</dbReference>